<dbReference type="InterPro" id="IPR012550">
    <property type="entry name" value="DUF1706"/>
</dbReference>
<dbReference type="EMBL" id="ADVG01000003">
    <property type="protein sequence ID" value="EFH85031.1"/>
    <property type="molecule type" value="Genomic_DNA"/>
</dbReference>
<dbReference type="Proteomes" id="UP000004508">
    <property type="component" value="Unassembled WGS sequence"/>
</dbReference>
<proteinExistence type="predicted"/>
<protein>
    <recommendedName>
        <fullName evidence="3">DinB-like domain-containing protein</fullName>
    </recommendedName>
</protein>
<evidence type="ECO:0008006" key="3">
    <source>
        <dbReference type="Google" id="ProtNLM"/>
    </source>
</evidence>
<sequence length="165" mass="18732">MSEPFQPANKAELLTHIQAEYDRFEALLASLSEEQMTTPGVNGTWSVKDNLAHLTVWQDYQTTRLQGVLNGVEPPDPTSGLEDEDAQNEYYYQQFKDRPLAEVLASFRTSYQRVMAATESLSWEALNAPFPWYNNDVPAGAYTLGNTSGHYEEHGGLIRQWLEKQ</sequence>
<evidence type="ECO:0000313" key="1">
    <source>
        <dbReference type="EMBL" id="EFH85031.1"/>
    </source>
</evidence>
<evidence type="ECO:0000313" key="2">
    <source>
        <dbReference type="Proteomes" id="UP000004508"/>
    </source>
</evidence>
<dbReference type="SUPFAM" id="SSF109854">
    <property type="entry name" value="DinB/YfiT-like putative metalloenzymes"/>
    <property type="match status" value="1"/>
</dbReference>
<dbReference type="RefSeq" id="WP_007917004.1">
    <property type="nucleotide sequence ID" value="NZ_ADVG01000003.1"/>
</dbReference>
<dbReference type="Gene3D" id="1.20.120.450">
    <property type="entry name" value="dinb family like domain"/>
    <property type="match status" value="1"/>
</dbReference>
<dbReference type="AlphaFoldDB" id="D6TY35"/>
<dbReference type="InterPro" id="IPR034660">
    <property type="entry name" value="DinB/YfiT-like"/>
</dbReference>
<keyword evidence="2" id="KW-1185">Reference proteome</keyword>
<gene>
    <name evidence="1" type="ORF">Krac_6168</name>
</gene>
<accession>D6TY35</accession>
<comment type="caution">
    <text evidence="1">The sequence shown here is derived from an EMBL/GenBank/DDBJ whole genome shotgun (WGS) entry which is preliminary data.</text>
</comment>
<reference evidence="1 2" key="1">
    <citation type="journal article" date="2011" name="Stand. Genomic Sci.">
        <title>Non-contiguous finished genome sequence and contextual data of the filamentous soil bacterium Ktedonobacter racemifer type strain (SOSP1-21).</title>
        <authorList>
            <person name="Chang Y.J."/>
            <person name="Land M."/>
            <person name="Hauser L."/>
            <person name="Chertkov O."/>
            <person name="Del Rio T.G."/>
            <person name="Nolan M."/>
            <person name="Copeland A."/>
            <person name="Tice H."/>
            <person name="Cheng J.F."/>
            <person name="Lucas S."/>
            <person name="Han C."/>
            <person name="Goodwin L."/>
            <person name="Pitluck S."/>
            <person name="Ivanova N."/>
            <person name="Ovchinikova G."/>
            <person name="Pati A."/>
            <person name="Chen A."/>
            <person name="Palaniappan K."/>
            <person name="Mavromatis K."/>
            <person name="Liolios K."/>
            <person name="Brettin T."/>
            <person name="Fiebig A."/>
            <person name="Rohde M."/>
            <person name="Abt B."/>
            <person name="Goker M."/>
            <person name="Detter J.C."/>
            <person name="Woyke T."/>
            <person name="Bristow J."/>
            <person name="Eisen J.A."/>
            <person name="Markowitz V."/>
            <person name="Hugenholtz P."/>
            <person name="Kyrpides N.C."/>
            <person name="Klenk H.P."/>
            <person name="Lapidus A."/>
        </authorList>
    </citation>
    <scope>NUCLEOTIDE SEQUENCE [LARGE SCALE GENOMIC DNA]</scope>
    <source>
        <strain evidence="2">DSM 44963</strain>
    </source>
</reference>
<dbReference type="Pfam" id="PF08020">
    <property type="entry name" value="DUF1706"/>
    <property type="match status" value="1"/>
</dbReference>
<name>D6TY35_KTERA</name>
<organism evidence="1 2">
    <name type="scientific">Ktedonobacter racemifer DSM 44963</name>
    <dbReference type="NCBI Taxonomy" id="485913"/>
    <lineage>
        <taxon>Bacteria</taxon>
        <taxon>Bacillati</taxon>
        <taxon>Chloroflexota</taxon>
        <taxon>Ktedonobacteria</taxon>
        <taxon>Ktedonobacterales</taxon>
        <taxon>Ktedonobacteraceae</taxon>
        <taxon>Ktedonobacter</taxon>
    </lineage>
</organism>
<dbReference type="eggNOG" id="COG4283">
    <property type="taxonomic scope" value="Bacteria"/>
</dbReference>
<dbReference type="OrthoDB" id="162566at2"/>
<dbReference type="InParanoid" id="D6TY35"/>